<evidence type="ECO:0000313" key="2">
    <source>
        <dbReference type="Proteomes" id="UP000007062"/>
    </source>
</evidence>
<dbReference type="EnsemblMetazoa" id="AGAP029211-RA">
    <property type="protein sequence ID" value="AGAP029211-PA"/>
    <property type="gene ID" value="AGAP029211"/>
</dbReference>
<sequence length="69" mass="7662">MSSAQRAFASKLTKHNSSDIRKNVANYQLLSKSDSSSVCSSSISLCDLVEPIDYEEFLAQHSTLLQKDH</sequence>
<evidence type="ECO:0000313" key="1">
    <source>
        <dbReference type="EnsemblMetazoa" id="AGAP029211-PA"/>
    </source>
</evidence>
<dbReference type="InParanoid" id="A0A3F2YYU9"/>
<reference evidence="1" key="3">
    <citation type="submission" date="2020-05" db="UniProtKB">
        <authorList>
            <consortium name="EnsemblMetazoa"/>
        </authorList>
    </citation>
    <scope>IDENTIFICATION</scope>
    <source>
        <strain evidence="1">PEST</strain>
    </source>
</reference>
<name>A0A3F2YYU9_ANOGA</name>
<dbReference type="VEuPathDB" id="VectorBase:AGAP029211"/>
<proteinExistence type="predicted"/>
<reference evidence="1 2" key="2">
    <citation type="journal article" date="2004" name="Trends Parasitol.">
        <title>The Anopheles gambiae genome: an update.</title>
        <authorList>
            <person name="Mongin E."/>
            <person name="Louis C."/>
            <person name="Holt R.A."/>
            <person name="Birney E."/>
            <person name="Collins F.H."/>
        </authorList>
    </citation>
    <scope>NUCLEOTIDE SEQUENCE [LARGE SCALE GENOMIC DNA]</scope>
    <source>
        <strain evidence="1 2">PEST</strain>
    </source>
</reference>
<reference evidence="1 2" key="1">
    <citation type="journal article" date="2002" name="Science">
        <title>The genome sequence of the malaria mosquito Anopheles gambiae.</title>
        <authorList>
            <person name="Holt R.A."/>
            <person name="Subramanian G.M."/>
            <person name="Halpern A."/>
            <person name="Sutton G.G."/>
            <person name="Charlab R."/>
            <person name="Nusskern D.R."/>
            <person name="Wincker P."/>
            <person name="Clark A.G."/>
            <person name="Ribeiro J.M."/>
            <person name="Wides R."/>
            <person name="Salzberg S.L."/>
            <person name="Loftus B."/>
            <person name="Yandell M."/>
            <person name="Majoros W.H."/>
            <person name="Rusch D.B."/>
            <person name="Lai Z."/>
            <person name="Kraft C.L."/>
            <person name="Abril J.F."/>
            <person name="Anthouard V."/>
            <person name="Arensburger P."/>
            <person name="Atkinson P.W."/>
            <person name="Baden H."/>
            <person name="de Berardinis V."/>
            <person name="Baldwin D."/>
            <person name="Benes V."/>
            <person name="Biedler J."/>
            <person name="Blass C."/>
            <person name="Bolanos R."/>
            <person name="Boscus D."/>
            <person name="Barnstead M."/>
            <person name="Cai S."/>
            <person name="Center A."/>
            <person name="Chaturverdi K."/>
            <person name="Christophides G.K."/>
            <person name="Chrystal M.A."/>
            <person name="Clamp M."/>
            <person name="Cravchik A."/>
            <person name="Curwen V."/>
            <person name="Dana A."/>
            <person name="Delcher A."/>
            <person name="Dew I."/>
            <person name="Evans C.A."/>
            <person name="Flanigan M."/>
            <person name="Grundschober-Freimoser A."/>
            <person name="Friedli L."/>
            <person name="Gu Z."/>
            <person name="Guan P."/>
            <person name="Guigo R."/>
            <person name="Hillenmeyer M.E."/>
            <person name="Hladun S.L."/>
            <person name="Hogan J.R."/>
            <person name="Hong Y.S."/>
            <person name="Hoover J."/>
            <person name="Jaillon O."/>
            <person name="Ke Z."/>
            <person name="Kodira C."/>
            <person name="Kokoza E."/>
            <person name="Koutsos A."/>
            <person name="Letunic I."/>
            <person name="Levitsky A."/>
            <person name="Liang Y."/>
            <person name="Lin J.J."/>
            <person name="Lobo N.F."/>
            <person name="Lopez J.R."/>
            <person name="Malek J.A."/>
            <person name="McIntosh T.C."/>
            <person name="Meister S."/>
            <person name="Miller J."/>
            <person name="Mobarry C."/>
            <person name="Mongin E."/>
            <person name="Murphy S.D."/>
            <person name="O'Brochta D.A."/>
            <person name="Pfannkoch C."/>
            <person name="Qi R."/>
            <person name="Regier M.A."/>
            <person name="Remington K."/>
            <person name="Shao H."/>
            <person name="Sharakhova M.V."/>
            <person name="Sitter C.D."/>
            <person name="Shetty J."/>
            <person name="Smith T.J."/>
            <person name="Strong R."/>
            <person name="Sun J."/>
            <person name="Thomasova D."/>
            <person name="Ton L.Q."/>
            <person name="Topalis P."/>
            <person name="Tu Z."/>
            <person name="Unger M.F."/>
            <person name="Walenz B."/>
            <person name="Wang A."/>
            <person name="Wang J."/>
            <person name="Wang M."/>
            <person name="Wang X."/>
            <person name="Woodford K.J."/>
            <person name="Wortman J.R."/>
            <person name="Wu M."/>
            <person name="Yao A."/>
            <person name="Zdobnov E.M."/>
            <person name="Zhang H."/>
            <person name="Zhao Q."/>
            <person name="Zhao S."/>
            <person name="Zhu S.C."/>
            <person name="Zhimulev I."/>
            <person name="Coluzzi M."/>
            <person name="della Torre A."/>
            <person name="Roth C.W."/>
            <person name="Louis C."/>
            <person name="Kalush F."/>
            <person name="Mural R.J."/>
            <person name="Myers E.W."/>
            <person name="Adams M.D."/>
            <person name="Smith H.O."/>
            <person name="Broder S."/>
            <person name="Gardner M.J."/>
            <person name="Fraser C.M."/>
            <person name="Birney E."/>
            <person name="Bork P."/>
            <person name="Brey P.T."/>
            <person name="Venter J.C."/>
            <person name="Weissenbach J."/>
            <person name="Kafatos F.C."/>
            <person name="Collins F.H."/>
            <person name="Hoffman S.L."/>
        </authorList>
    </citation>
    <scope>NUCLEOTIDE SEQUENCE [LARGE SCALE GENOMIC DNA]</scope>
    <source>
        <strain evidence="1 2">PEST</strain>
    </source>
</reference>
<organism evidence="1 2">
    <name type="scientific">Anopheles gambiae</name>
    <name type="common">African malaria mosquito</name>
    <dbReference type="NCBI Taxonomy" id="7165"/>
    <lineage>
        <taxon>Eukaryota</taxon>
        <taxon>Metazoa</taxon>
        <taxon>Ecdysozoa</taxon>
        <taxon>Arthropoda</taxon>
        <taxon>Hexapoda</taxon>
        <taxon>Insecta</taxon>
        <taxon>Pterygota</taxon>
        <taxon>Neoptera</taxon>
        <taxon>Endopterygota</taxon>
        <taxon>Diptera</taxon>
        <taxon>Nematocera</taxon>
        <taxon>Culicoidea</taxon>
        <taxon>Culicidae</taxon>
        <taxon>Anophelinae</taxon>
        <taxon>Anopheles</taxon>
    </lineage>
</organism>
<dbReference type="AlphaFoldDB" id="A0A3F2YYU9"/>
<accession>A0A3F2YYU9</accession>
<protein>
    <submittedName>
        <fullName evidence="1">Uncharacterized protein</fullName>
    </submittedName>
</protein>
<dbReference type="VEuPathDB" id="VectorBase:AGAMI1_012593"/>
<keyword evidence="2" id="KW-1185">Reference proteome</keyword>
<dbReference type="EMBL" id="AAAB01008980">
    <property type="status" value="NOT_ANNOTATED_CDS"/>
    <property type="molecule type" value="Genomic_DNA"/>
</dbReference>
<dbReference type="Proteomes" id="UP000007062">
    <property type="component" value="Chromosome 3R"/>
</dbReference>